<dbReference type="Pfam" id="PF00646">
    <property type="entry name" value="F-box"/>
    <property type="match status" value="1"/>
</dbReference>
<dbReference type="InterPro" id="IPR001810">
    <property type="entry name" value="F-box_dom"/>
</dbReference>
<dbReference type="AlphaFoldDB" id="A0AAN8I2G1"/>
<accession>A0AAN8I2G1</accession>
<feature type="domain" description="F-box" evidence="1">
    <location>
        <begin position="7"/>
        <end position="44"/>
    </location>
</feature>
<proteinExistence type="predicted"/>
<name>A0AAN8I2G1_9EURO</name>
<evidence type="ECO:0000313" key="3">
    <source>
        <dbReference type="Proteomes" id="UP001316803"/>
    </source>
</evidence>
<keyword evidence="3" id="KW-1185">Reference proteome</keyword>
<comment type="caution">
    <text evidence="2">The sequence shown here is derived from an EMBL/GenBank/DDBJ whole genome shotgun (WGS) entry which is preliminary data.</text>
</comment>
<reference evidence="2 3" key="1">
    <citation type="submission" date="2022-12" db="EMBL/GenBank/DDBJ databases">
        <title>Genomic features and morphological characterization of a novel Knufia sp. strain isolated from spacecraft assembly facility.</title>
        <authorList>
            <person name="Teixeira M."/>
            <person name="Chander A.M."/>
            <person name="Stajich J.E."/>
            <person name="Venkateswaran K."/>
        </authorList>
    </citation>
    <scope>NUCLEOTIDE SEQUENCE [LARGE SCALE GENOMIC DNA]</scope>
    <source>
        <strain evidence="2 3">FJI-L2-BK-P2</strain>
    </source>
</reference>
<protein>
    <recommendedName>
        <fullName evidence="1">F-box domain-containing protein</fullName>
    </recommendedName>
</protein>
<dbReference type="Proteomes" id="UP001316803">
    <property type="component" value="Unassembled WGS sequence"/>
</dbReference>
<organism evidence="2 3">
    <name type="scientific">Knufia fluminis</name>
    <dbReference type="NCBI Taxonomy" id="191047"/>
    <lineage>
        <taxon>Eukaryota</taxon>
        <taxon>Fungi</taxon>
        <taxon>Dikarya</taxon>
        <taxon>Ascomycota</taxon>
        <taxon>Pezizomycotina</taxon>
        <taxon>Eurotiomycetes</taxon>
        <taxon>Chaetothyriomycetidae</taxon>
        <taxon>Chaetothyriales</taxon>
        <taxon>Trichomeriaceae</taxon>
        <taxon>Knufia</taxon>
    </lineage>
</organism>
<sequence>MASLTTIPSELLSQIYNSLSTISDVINLSLTSHHFNHHLRSSNRLPTLFAAAEREFGPLEDITQLLTYNASQLAHIKRKPQQSYALLRQMIRVGAVAKKIEELYPARRWADNYLERRSLTIDESWRLRRAVYRYWLYCEAFQNRNYMRSTRQIPQIVEERAQLLRSWTTEELIEIEDLRTILENIVSDDLCPTDGAAQRSFNQHCDFSDVRYNHLHQPYNQFRSWNSWPPDAYTNQALAQSRPSTSSLFHNHFSDLKTQSRADLPIPQRRKLEMTGWGDEISQYYTIQSVMKLNPAQILHMHENAVTRLDVESYITNHCDGGEWFWDNGQTWLDTWSLVLYKRGEAPADVRGAVLDGEAGITSAEGRAWLGRDDGVEGRVCS</sequence>
<evidence type="ECO:0000259" key="1">
    <source>
        <dbReference type="Pfam" id="PF00646"/>
    </source>
</evidence>
<gene>
    <name evidence="2" type="ORF">OHC33_007935</name>
</gene>
<dbReference type="EMBL" id="JAKLMC020000022">
    <property type="protein sequence ID" value="KAK5951182.1"/>
    <property type="molecule type" value="Genomic_DNA"/>
</dbReference>
<evidence type="ECO:0000313" key="2">
    <source>
        <dbReference type="EMBL" id="KAK5951182.1"/>
    </source>
</evidence>